<sequence length="148" mass="16515">MKSIIKLALSIALNASILGCATYSQPVRFYDASSCEYRITSLRQDIHTCYGEAFPIEYAVLVAAQSDDQIFRGQLKTLAGFDWEHERAILITALASKANNDGYHTDVKTAQDVLGASHFMIQLYSHEGELLAESNEQVDLGWIRANQR</sequence>
<dbReference type="KEGG" id="hch:HCH_06186"/>
<name>Q2S944_HAHCH</name>
<gene>
    <name evidence="2" type="ordered locus">HCH_06186</name>
</gene>
<dbReference type="PROSITE" id="PS51257">
    <property type="entry name" value="PROKAR_LIPOPROTEIN"/>
    <property type="match status" value="1"/>
</dbReference>
<organism evidence="2 3">
    <name type="scientific">Hahella chejuensis (strain KCTC 2396)</name>
    <dbReference type="NCBI Taxonomy" id="349521"/>
    <lineage>
        <taxon>Bacteria</taxon>
        <taxon>Pseudomonadati</taxon>
        <taxon>Pseudomonadota</taxon>
        <taxon>Gammaproteobacteria</taxon>
        <taxon>Oceanospirillales</taxon>
        <taxon>Hahellaceae</taxon>
        <taxon>Hahella</taxon>
    </lineage>
</organism>
<dbReference type="OrthoDB" id="9890492at2"/>
<dbReference type="Proteomes" id="UP000000238">
    <property type="component" value="Chromosome"/>
</dbReference>
<evidence type="ECO:0008006" key="4">
    <source>
        <dbReference type="Google" id="ProtNLM"/>
    </source>
</evidence>
<dbReference type="AlphaFoldDB" id="Q2S944"/>
<dbReference type="HOGENOM" id="CLU_1756267_0_0_6"/>
<dbReference type="RefSeq" id="WP_011399888.1">
    <property type="nucleotide sequence ID" value="NC_007645.1"/>
</dbReference>
<reference evidence="2 3" key="1">
    <citation type="journal article" date="2005" name="Nucleic Acids Res.">
        <title>Genomic blueprint of Hahella chejuensis, a marine microbe producing an algicidal agent.</title>
        <authorList>
            <person name="Jeong H."/>
            <person name="Yim J.H."/>
            <person name="Lee C."/>
            <person name="Choi S.-H."/>
            <person name="Park Y.K."/>
            <person name="Yoon S.H."/>
            <person name="Hur C.-G."/>
            <person name="Kang H.-Y."/>
            <person name="Kim D."/>
            <person name="Lee H.H."/>
            <person name="Park K.H."/>
            <person name="Park S.-H."/>
            <person name="Park H.-S."/>
            <person name="Lee H.K."/>
            <person name="Oh T.K."/>
            <person name="Kim J.F."/>
        </authorList>
    </citation>
    <scope>NUCLEOTIDE SEQUENCE [LARGE SCALE GENOMIC DNA]</scope>
    <source>
        <strain evidence="2 3">KCTC 2396</strain>
    </source>
</reference>
<feature type="signal peptide" evidence="1">
    <location>
        <begin position="1"/>
        <end position="21"/>
    </location>
</feature>
<evidence type="ECO:0000313" key="2">
    <source>
        <dbReference type="EMBL" id="ABC32830.1"/>
    </source>
</evidence>
<evidence type="ECO:0000256" key="1">
    <source>
        <dbReference type="SAM" id="SignalP"/>
    </source>
</evidence>
<evidence type="ECO:0000313" key="3">
    <source>
        <dbReference type="Proteomes" id="UP000000238"/>
    </source>
</evidence>
<proteinExistence type="predicted"/>
<accession>Q2S944</accession>
<keyword evidence="3" id="KW-1185">Reference proteome</keyword>
<feature type="chain" id="PRO_5004214877" description="Lipoprotein" evidence="1">
    <location>
        <begin position="22"/>
        <end position="148"/>
    </location>
</feature>
<keyword evidence="1" id="KW-0732">Signal</keyword>
<protein>
    <recommendedName>
        <fullName evidence="4">Lipoprotein</fullName>
    </recommendedName>
</protein>
<dbReference type="EMBL" id="CP000155">
    <property type="protein sequence ID" value="ABC32830.1"/>
    <property type="molecule type" value="Genomic_DNA"/>
</dbReference>